<dbReference type="InterPro" id="IPR036097">
    <property type="entry name" value="HisK_dim/P_sf"/>
</dbReference>
<dbReference type="InterPro" id="IPR050428">
    <property type="entry name" value="TCS_sensor_his_kinase"/>
</dbReference>
<dbReference type="HOGENOM" id="CLU_000445_89_3_11"/>
<evidence type="ECO:0000256" key="7">
    <source>
        <dbReference type="ARBA" id="ARBA00022692"/>
    </source>
</evidence>
<proteinExistence type="predicted"/>
<dbReference type="GO" id="GO:0000155">
    <property type="term" value="F:phosphorelay sensor kinase activity"/>
    <property type="evidence" value="ECO:0007669"/>
    <property type="project" value="InterPro"/>
</dbReference>
<evidence type="ECO:0000256" key="6">
    <source>
        <dbReference type="ARBA" id="ARBA00022679"/>
    </source>
</evidence>
<keyword evidence="5" id="KW-0597">Phosphoprotein</keyword>
<feature type="transmembrane region" description="Helical" evidence="12">
    <location>
        <begin position="20"/>
        <end position="41"/>
    </location>
</feature>
<keyword evidence="10" id="KW-0902">Two-component regulatory system</keyword>
<dbReference type="KEGG" id="cai:Caci_8630"/>
<reference evidence="14 15" key="1">
    <citation type="journal article" date="2009" name="Stand. Genomic Sci.">
        <title>Complete genome sequence of Catenulispora acidiphila type strain (ID 139908).</title>
        <authorList>
            <person name="Copeland A."/>
            <person name="Lapidus A."/>
            <person name="Glavina Del Rio T."/>
            <person name="Nolan M."/>
            <person name="Lucas S."/>
            <person name="Chen F."/>
            <person name="Tice H."/>
            <person name="Cheng J.F."/>
            <person name="Bruce D."/>
            <person name="Goodwin L."/>
            <person name="Pitluck S."/>
            <person name="Mikhailova N."/>
            <person name="Pati A."/>
            <person name="Ivanova N."/>
            <person name="Mavromatis K."/>
            <person name="Chen A."/>
            <person name="Palaniappan K."/>
            <person name="Chain P."/>
            <person name="Land M."/>
            <person name="Hauser L."/>
            <person name="Chang Y.J."/>
            <person name="Jeffries C.D."/>
            <person name="Chertkov O."/>
            <person name="Brettin T."/>
            <person name="Detter J.C."/>
            <person name="Han C."/>
            <person name="Ali Z."/>
            <person name="Tindall B.J."/>
            <person name="Goker M."/>
            <person name="Bristow J."/>
            <person name="Eisen J.A."/>
            <person name="Markowitz V."/>
            <person name="Hugenholtz P."/>
            <person name="Kyrpides N.C."/>
            <person name="Klenk H.P."/>
        </authorList>
    </citation>
    <scope>NUCLEOTIDE SEQUENCE [LARGE SCALE GENOMIC DNA]</scope>
    <source>
        <strain evidence="15">DSM 44928 / JCM 14897 / NBRC 102108 / NRRL B-24433 / ID139908</strain>
    </source>
</reference>
<comment type="catalytic activity">
    <reaction evidence="1">
        <text>ATP + protein L-histidine = ADP + protein N-phospho-L-histidine.</text>
        <dbReference type="EC" id="2.7.13.3"/>
    </reaction>
</comment>
<evidence type="ECO:0000256" key="11">
    <source>
        <dbReference type="ARBA" id="ARBA00023136"/>
    </source>
</evidence>
<dbReference type="EMBL" id="CP001700">
    <property type="protein sequence ID" value="ACU77446.1"/>
    <property type="molecule type" value="Genomic_DNA"/>
</dbReference>
<dbReference type="InterPro" id="IPR004358">
    <property type="entry name" value="Sig_transdc_His_kin-like_C"/>
</dbReference>
<evidence type="ECO:0000313" key="15">
    <source>
        <dbReference type="Proteomes" id="UP000000851"/>
    </source>
</evidence>
<dbReference type="PROSITE" id="PS50109">
    <property type="entry name" value="HIS_KIN"/>
    <property type="match status" value="1"/>
</dbReference>
<evidence type="ECO:0000256" key="1">
    <source>
        <dbReference type="ARBA" id="ARBA00000085"/>
    </source>
</evidence>
<evidence type="ECO:0000256" key="12">
    <source>
        <dbReference type="SAM" id="Phobius"/>
    </source>
</evidence>
<dbReference type="CDD" id="cd00082">
    <property type="entry name" value="HisKA"/>
    <property type="match status" value="1"/>
</dbReference>
<sequence>MNPATCLRVLRNSAQCRLTAALTTVFLVGGTVLMGVAYLLVKARLPNKTAEIIVTPNSGDSRALTDSAKLTAAREAATHAVAEANANAVHQILVYGLWSLAALTVLAGALGWWMAGRALRPVHTMIAGQRRFAANASHELRTPLAVQRAAIQIGLEDPTPAELAEVREQLLTANIRTQKLIDGLLLLASSESGVHEREPVRLDLLVAAEVARYAEDADEAGVRLVTRTKPHAESPSPVLVLGDEVLLGHLVGNLMRNAIAYNQPGGTVEVDVGTDRTLRIENSGRPVPPGDVARLFEPFERGSRGEGSGLGLSIVRAITTAHGGRIRVRPGRQGGLAVSISLR</sequence>
<keyword evidence="9 12" id="KW-1133">Transmembrane helix</keyword>
<dbReference type="SMART" id="SM00387">
    <property type="entry name" value="HATPase_c"/>
    <property type="match status" value="1"/>
</dbReference>
<feature type="transmembrane region" description="Helical" evidence="12">
    <location>
        <begin position="92"/>
        <end position="115"/>
    </location>
</feature>
<dbReference type="GO" id="GO:0005886">
    <property type="term" value="C:plasma membrane"/>
    <property type="evidence" value="ECO:0007669"/>
    <property type="project" value="UniProtKB-SubCell"/>
</dbReference>
<dbReference type="InterPro" id="IPR003594">
    <property type="entry name" value="HATPase_dom"/>
</dbReference>
<dbReference type="SUPFAM" id="SSF55874">
    <property type="entry name" value="ATPase domain of HSP90 chaperone/DNA topoisomerase II/histidine kinase"/>
    <property type="match status" value="1"/>
</dbReference>
<keyword evidence="15" id="KW-1185">Reference proteome</keyword>
<dbReference type="InterPro" id="IPR036890">
    <property type="entry name" value="HATPase_C_sf"/>
</dbReference>
<dbReference type="EC" id="2.7.13.3" evidence="4"/>
<evidence type="ECO:0000256" key="8">
    <source>
        <dbReference type="ARBA" id="ARBA00022777"/>
    </source>
</evidence>
<keyword evidence="8 14" id="KW-0418">Kinase</keyword>
<dbReference type="RefSeq" id="WP_015797170.1">
    <property type="nucleotide sequence ID" value="NC_013131.1"/>
</dbReference>
<evidence type="ECO:0000256" key="3">
    <source>
        <dbReference type="ARBA" id="ARBA00004236"/>
    </source>
</evidence>
<organism evidence="14 15">
    <name type="scientific">Catenulispora acidiphila (strain DSM 44928 / JCM 14897 / NBRC 102108 / NRRL B-24433 / ID139908)</name>
    <dbReference type="NCBI Taxonomy" id="479433"/>
    <lineage>
        <taxon>Bacteria</taxon>
        <taxon>Bacillati</taxon>
        <taxon>Actinomycetota</taxon>
        <taxon>Actinomycetes</taxon>
        <taxon>Catenulisporales</taxon>
        <taxon>Catenulisporaceae</taxon>
        <taxon>Catenulispora</taxon>
    </lineage>
</organism>
<dbReference type="Gene3D" id="3.30.565.10">
    <property type="entry name" value="Histidine kinase-like ATPase, C-terminal domain"/>
    <property type="match status" value="1"/>
</dbReference>
<dbReference type="SUPFAM" id="SSF47384">
    <property type="entry name" value="Homodimeric domain of signal transducing histidine kinase"/>
    <property type="match status" value="1"/>
</dbReference>
<comment type="subcellular location">
    <subcellularLocation>
        <location evidence="3">Cell membrane</location>
    </subcellularLocation>
    <subcellularLocation>
        <location evidence="2">Membrane</location>
        <topology evidence="2">Multi-pass membrane protein</topology>
    </subcellularLocation>
</comment>
<protein>
    <recommendedName>
        <fullName evidence="4">histidine kinase</fullName>
        <ecNumber evidence="4">2.7.13.3</ecNumber>
    </recommendedName>
</protein>
<dbReference type="OrthoDB" id="9786919at2"/>
<dbReference type="PANTHER" id="PTHR45436">
    <property type="entry name" value="SENSOR HISTIDINE KINASE YKOH"/>
    <property type="match status" value="1"/>
</dbReference>
<evidence type="ECO:0000256" key="2">
    <source>
        <dbReference type="ARBA" id="ARBA00004141"/>
    </source>
</evidence>
<dbReference type="PRINTS" id="PR00344">
    <property type="entry name" value="BCTRLSENSOR"/>
</dbReference>
<dbReference type="AlphaFoldDB" id="C7Q0B3"/>
<dbReference type="Pfam" id="PF02518">
    <property type="entry name" value="HATPase_c"/>
    <property type="match status" value="1"/>
</dbReference>
<dbReference type="InterPro" id="IPR005467">
    <property type="entry name" value="His_kinase_dom"/>
</dbReference>
<dbReference type="Pfam" id="PF00512">
    <property type="entry name" value="HisKA"/>
    <property type="match status" value="1"/>
</dbReference>
<dbReference type="PANTHER" id="PTHR45436:SF15">
    <property type="entry name" value="SENSOR HISTIDINE KINASE CUSS"/>
    <property type="match status" value="1"/>
</dbReference>
<dbReference type="eggNOG" id="COG2205">
    <property type="taxonomic scope" value="Bacteria"/>
</dbReference>
<evidence type="ECO:0000256" key="5">
    <source>
        <dbReference type="ARBA" id="ARBA00022553"/>
    </source>
</evidence>
<dbReference type="CDD" id="cd00075">
    <property type="entry name" value="HATPase"/>
    <property type="match status" value="1"/>
</dbReference>
<feature type="domain" description="Histidine kinase" evidence="13">
    <location>
        <begin position="135"/>
        <end position="343"/>
    </location>
</feature>
<evidence type="ECO:0000259" key="13">
    <source>
        <dbReference type="PROSITE" id="PS50109"/>
    </source>
</evidence>
<evidence type="ECO:0000256" key="10">
    <source>
        <dbReference type="ARBA" id="ARBA00023012"/>
    </source>
</evidence>
<name>C7Q0B3_CATAD</name>
<evidence type="ECO:0000256" key="4">
    <source>
        <dbReference type="ARBA" id="ARBA00012438"/>
    </source>
</evidence>
<dbReference type="InterPro" id="IPR003661">
    <property type="entry name" value="HisK_dim/P_dom"/>
</dbReference>
<dbReference type="SMART" id="SM00388">
    <property type="entry name" value="HisKA"/>
    <property type="match status" value="1"/>
</dbReference>
<evidence type="ECO:0000313" key="14">
    <source>
        <dbReference type="EMBL" id="ACU77446.1"/>
    </source>
</evidence>
<dbReference type="STRING" id="479433.Caci_8630"/>
<dbReference type="InParanoid" id="C7Q0B3"/>
<accession>C7Q0B3</accession>
<dbReference type="Gene3D" id="1.10.287.130">
    <property type="match status" value="1"/>
</dbReference>
<evidence type="ECO:0000256" key="9">
    <source>
        <dbReference type="ARBA" id="ARBA00022989"/>
    </source>
</evidence>
<gene>
    <name evidence="14" type="ordered locus">Caci_8630</name>
</gene>
<keyword evidence="6" id="KW-0808">Transferase</keyword>
<keyword evidence="11 12" id="KW-0472">Membrane</keyword>
<keyword evidence="7 12" id="KW-0812">Transmembrane</keyword>
<dbReference type="Proteomes" id="UP000000851">
    <property type="component" value="Chromosome"/>
</dbReference>